<feature type="site" description="Cleavage; by autolysis" evidence="3">
    <location>
        <begin position="273"/>
        <end position="274"/>
    </location>
</feature>
<proteinExistence type="predicted"/>
<feature type="compositionally biased region" description="Low complexity" evidence="4">
    <location>
        <begin position="413"/>
        <end position="441"/>
    </location>
</feature>
<dbReference type="InterPro" id="IPR037464">
    <property type="entry name" value="Taspase1"/>
</dbReference>
<evidence type="ECO:0000313" key="5">
    <source>
        <dbReference type="EMBL" id="SZX59517.1"/>
    </source>
</evidence>
<dbReference type="GO" id="GO:0051604">
    <property type="term" value="P:protein maturation"/>
    <property type="evidence" value="ECO:0007669"/>
    <property type="project" value="TreeGrafter"/>
</dbReference>
<organism evidence="5 6">
    <name type="scientific">Tetradesmus obliquus</name>
    <name type="common">Green alga</name>
    <name type="synonym">Acutodesmus obliquus</name>
    <dbReference type="NCBI Taxonomy" id="3088"/>
    <lineage>
        <taxon>Eukaryota</taxon>
        <taxon>Viridiplantae</taxon>
        <taxon>Chlorophyta</taxon>
        <taxon>core chlorophytes</taxon>
        <taxon>Chlorophyceae</taxon>
        <taxon>CS clade</taxon>
        <taxon>Sphaeropleales</taxon>
        <taxon>Scenedesmaceae</taxon>
        <taxon>Tetradesmus</taxon>
    </lineage>
</organism>
<dbReference type="Gene3D" id="3.60.20.30">
    <property type="entry name" value="(Glycosyl)asparaginase"/>
    <property type="match status" value="1"/>
</dbReference>
<feature type="region of interest" description="Disordered" evidence="4">
    <location>
        <begin position="323"/>
        <end position="345"/>
    </location>
</feature>
<name>A0A383V1S9_TETOB</name>
<dbReference type="PANTHER" id="PTHR10188:SF8">
    <property type="entry name" value="THREONINE ASPARTASE 1"/>
    <property type="match status" value="1"/>
</dbReference>
<feature type="region of interest" description="Disordered" evidence="4">
    <location>
        <begin position="175"/>
        <end position="254"/>
    </location>
</feature>
<sequence length="547" mass="54475">MPPYFIAVHAGAGYHGPQKEAAYLAAIRAALAAAAAVLEQGSSSMDAVKAAICALEAAPGTNAGYGSNLTLTGSVECDAGIMAGDGTCGAVGAVPGVDHPIAAAHRLAELSRQPLPCGLVRPTLLVGDAARSWAVSQHLAAAATAEEAGQRLVSPAAAAAWRGYRAMLDEAAAADSSSQAASVPSSTAPPGEQQQQQQQPYRQPDDNKRQRGGALESPAKRSRTEPAAQVGPGSSQQQQQQHHQQDVEPGHPVGRDDVAAAAAAGALVGDLGDTVGCVAVDGAGRVAAGVSSGGLALKQPGRVGEAALLGAGCWAHDGSRQQLPKGGDAGKATQQQGGGVGNAASWQQPGVAVSVSGVGERIMAASLARAAAMTLQLEGGRQLQPLATQLLQGSMLSQPGPWDAGLLAVRVAGSSSSSSRNESSDSSDNSGSSGDAAGSAAQHEQAEDAGHADQGLLCNGEKQRQQRLVVELVAAFTSPSFAIGWLGPGPQAKAQAVVLRQAGPANASAAAVAGGAAEAAPAGRLGQLPALPPQVKCLEVSCSWPLD</sequence>
<dbReference type="CDD" id="cd04514">
    <property type="entry name" value="Taspase1_like"/>
    <property type="match status" value="1"/>
</dbReference>
<dbReference type="GO" id="GO:0005737">
    <property type="term" value="C:cytoplasm"/>
    <property type="evidence" value="ECO:0007669"/>
    <property type="project" value="TreeGrafter"/>
</dbReference>
<evidence type="ECO:0000313" key="6">
    <source>
        <dbReference type="Proteomes" id="UP000256970"/>
    </source>
</evidence>
<comment type="subunit">
    <text evidence="1">Heterotetramer of two alpha and two beta chains arranged as a dimer of alpha/beta heterodimers.</text>
</comment>
<dbReference type="InterPro" id="IPR029055">
    <property type="entry name" value="Ntn_hydrolases_N"/>
</dbReference>
<protein>
    <submittedName>
        <fullName evidence="5">Uncharacterized protein</fullName>
    </submittedName>
</protein>
<feature type="compositionally biased region" description="Basic and acidic residues" evidence="4">
    <location>
        <begin position="243"/>
        <end position="254"/>
    </location>
</feature>
<dbReference type="InterPro" id="IPR000246">
    <property type="entry name" value="Peptidase_T2"/>
</dbReference>
<evidence type="ECO:0000256" key="3">
    <source>
        <dbReference type="PIRSR" id="PIRSR600246-3"/>
    </source>
</evidence>
<evidence type="ECO:0000256" key="4">
    <source>
        <dbReference type="SAM" id="MobiDB-lite"/>
    </source>
</evidence>
<feature type="region of interest" description="Disordered" evidence="4">
    <location>
        <begin position="413"/>
        <end position="451"/>
    </location>
</feature>
<dbReference type="Pfam" id="PF01112">
    <property type="entry name" value="Asparaginase_2"/>
    <property type="match status" value="2"/>
</dbReference>
<evidence type="ECO:0000256" key="1">
    <source>
        <dbReference type="ARBA" id="ARBA00011601"/>
    </source>
</evidence>
<feature type="active site" description="Nucleophile" evidence="2">
    <location>
        <position position="274"/>
    </location>
</feature>
<dbReference type="SUPFAM" id="SSF56235">
    <property type="entry name" value="N-terminal nucleophile aminohydrolases (Ntn hydrolases)"/>
    <property type="match status" value="1"/>
</dbReference>
<dbReference type="Proteomes" id="UP000256970">
    <property type="component" value="Unassembled WGS sequence"/>
</dbReference>
<dbReference type="STRING" id="3088.A0A383V1S9"/>
<dbReference type="GO" id="GO:0004298">
    <property type="term" value="F:threonine-type endopeptidase activity"/>
    <property type="evidence" value="ECO:0007669"/>
    <property type="project" value="InterPro"/>
</dbReference>
<dbReference type="PANTHER" id="PTHR10188">
    <property type="entry name" value="L-ASPARAGINASE"/>
    <property type="match status" value="1"/>
</dbReference>
<gene>
    <name evidence="5" type="ORF">BQ4739_LOCUS130</name>
</gene>
<feature type="compositionally biased region" description="Low complexity" evidence="4">
    <location>
        <begin position="175"/>
        <end position="199"/>
    </location>
</feature>
<dbReference type="EMBL" id="FNXT01000003">
    <property type="protein sequence ID" value="SZX59517.1"/>
    <property type="molecule type" value="Genomic_DNA"/>
</dbReference>
<accession>A0A383V1S9</accession>
<dbReference type="AlphaFoldDB" id="A0A383V1S9"/>
<keyword evidence="6" id="KW-1185">Reference proteome</keyword>
<evidence type="ECO:0000256" key="2">
    <source>
        <dbReference type="PIRSR" id="PIRSR600246-1"/>
    </source>
</evidence>
<reference evidence="5 6" key="1">
    <citation type="submission" date="2016-10" db="EMBL/GenBank/DDBJ databases">
        <authorList>
            <person name="Cai Z."/>
        </authorList>
    </citation>
    <scope>NUCLEOTIDE SEQUENCE [LARGE SCALE GENOMIC DNA]</scope>
</reference>